<feature type="compositionally biased region" description="Basic and acidic residues" evidence="1">
    <location>
        <begin position="401"/>
        <end position="424"/>
    </location>
</feature>
<feature type="region of interest" description="Disordered" evidence="1">
    <location>
        <begin position="1"/>
        <end position="89"/>
    </location>
</feature>
<feature type="compositionally biased region" description="Polar residues" evidence="1">
    <location>
        <begin position="45"/>
        <end position="57"/>
    </location>
</feature>
<reference evidence="2" key="3">
    <citation type="submission" date="2011-03" db="EMBL/GenBank/DDBJ databases">
        <title>Annotation of Magnaporthe poae ATCC 64411.</title>
        <authorList>
            <person name="Ma L.-J."/>
            <person name="Dead R."/>
            <person name="Young S.K."/>
            <person name="Zeng Q."/>
            <person name="Gargeya S."/>
            <person name="Fitzgerald M."/>
            <person name="Haas B."/>
            <person name="Abouelleil A."/>
            <person name="Alvarado L."/>
            <person name="Arachchi H.M."/>
            <person name="Berlin A."/>
            <person name="Brown A."/>
            <person name="Chapman S.B."/>
            <person name="Chen Z."/>
            <person name="Dunbar C."/>
            <person name="Freedman E."/>
            <person name="Gearin G."/>
            <person name="Gellesch M."/>
            <person name="Goldberg J."/>
            <person name="Griggs A."/>
            <person name="Gujja S."/>
            <person name="Heiman D."/>
            <person name="Howarth C."/>
            <person name="Larson L."/>
            <person name="Lui A."/>
            <person name="MacDonald P.J.P."/>
            <person name="Mehta T."/>
            <person name="Montmayeur A."/>
            <person name="Murphy C."/>
            <person name="Neiman D."/>
            <person name="Pearson M."/>
            <person name="Priest M."/>
            <person name="Roberts A."/>
            <person name="Saif S."/>
            <person name="Shea T."/>
            <person name="Shenoy N."/>
            <person name="Sisk P."/>
            <person name="Stolte C."/>
            <person name="Sykes S."/>
            <person name="Yandava C."/>
            <person name="Wortman J."/>
            <person name="Nusbaum C."/>
            <person name="Birren B."/>
        </authorList>
    </citation>
    <scope>NUCLEOTIDE SEQUENCE</scope>
    <source>
        <strain evidence="2">ATCC 64411</strain>
    </source>
</reference>
<organism evidence="3 4">
    <name type="scientific">Magnaporthiopsis poae (strain ATCC 64411 / 73-15)</name>
    <name type="common">Kentucky bluegrass fungus</name>
    <name type="synonym">Magnaporthe poae</name>
    <dbReference type="NCBI Taxonomy" id="644358"/>
    <lineage>
        <taxon>Eukaryota</taxon>
        <taxon>Fungi</taxon>
        <taxon>Dikarya</taxon>
        <taxon>Ascomycota</taxon>
        <taxon>Pezizomycotina</taxon>
        <taxon>Sordariomycetes</taxon>
        <taxon>Sordariomycetidae</taxon>
        <taxon>Magnaporthales</taxon>
        <taxon>Magnaporthaceae</taxon>
        <taxon>Magnaporthiopsis</taxon>
    </lineage>
</organism>
<feature type="compositionally biased region" description="Basic residues" evidence="1">
    <location>
        <begin position="444"/>
        <end position="455"/>
    </location>
</feature>
<dbReference type="VEuPathDB" id="FungiDB:MAPG_11340"/>
<feature type="region of interest" description="Disordered" evidence="1">
    <location>
        <begin position="298"/>
        <end position="462"/>
    </location>
</feature>
<feature type="compositionally biased region" description="Basic and acidic residues" evidence="1">
    <location>
        <begin position="375"/>
        <end position="391"/>
    </location>
</feature>
<reference evidence="3" key="5">
    <citation type="submission" date="2015-06" db="UniProtKB">
        <authorList>
            <consortium name="EnsemblFungi"/>
        </authorList>
    </citation>
    <scope>IDENTIFICATION</scope>
    <source>
        <strain evidence="3">ATCC 64411</strain>
    </source>
</reference>
<proteinExistence type="predicted"/>
<dbReference type="AlphaFoldDB" id="A0A0C4EF06"/>
<gene>
    <name evidence="2" type="ORF">MAPG_11340</name>
</gene>
<dbReference type="OrthoDB" id="5236925at2759"/>
<feature type="compositionally biased region" description="Polar residues" evidence="1">
    <location>
        <begin position="298"/>
        <end position="314"/>
    </location>
</feature>
<evidence type="ECO:0000313" key="3">
    <source>
        <dbReference type="EnsemblFungi" id="MAPG_11340T0"/>
    </source>
</evidence>
<dbReference type="Proteomes" id="UP000011715">
    <property type="component" value="Unassembled WGS sequence"/>
</dbReference>
<reference evidence="2" key="1">
    <citation type="submission" date="2010-05" db="EMBL/GenBank/DDBJ databases">
        <title>The Genome Sequence of Magnaporthe poae strain ATCC 64411.</title>
        <authorList>
            <consortium name="The Broad Institute Genome Sequencing Platform"/>
            <consortium name="Broad Institute Genome Sequencing Center for Infectious Disease"/>
            <person name="Ma L.-J."/>
            <person name="Dead R."/>
            <person name="Young S."/>
            <person name="Zeng Q."/>
            <person name="Koehrsen M."/>
            <person name="Alvarado L."/>
            <person name="Berlin A."/>
            <person name="Chapman S.B."/>
            <person name="Chen Z."/>
            <person name="Freedman E."/>
            <person name="Gellesch M."/>
            <person name="Goldberg J."/>
            <person name="Griggs A."/>
            <person name="Gujja S."/>
            <person name="Heilman E.R."/>
            <person name="Heiman D."/>
            <person name="Hepburn T."/>
            <person name="Howarth C."/>
            <person name="Jen D."/>
            <person name="Larson L."/>
            <person name="Mehta T."/>
            <person name="Neiman D."/>
            <person name="Pearson M."/>
            <person name="Roberts A."/>
            <person name="Saif S."/>
            <person name="Shea T."/>
            <person name="Shenoy N."/>
            <person name="Sisk P."/>
            <person name="Stolte C."/>
            <person name="Sykes S."/>
            <person name="Walk T."/>
            <person name="White J."/>
            <person name="Yandava C."/>
            <person name="Haas B."/>
            <person name="Nusbaum C."/>
            <person name="Birren B."/>
        </authorList>
    </citation>
    <scope>NUCLEOTIDE SEQUENCE</scope>
    <source>
        <strain evidence="2">ATCC 64411</strain>
    </source>
</reference>
<evidence type="ECO:0000256" key="1">
    <source>
        <dbReference type="SAM" id="MobiDB-lite"/>
    </source>
</evidence>
<dbReference type="EMBL" id="ADBL01002793">
    <property type="status" value="NOT_ANNOTATED_CDS"/>
    <property type="molecule type" value="Genomic_DNA"/>
</dbReference>
<evidence type="ECO:0000313" key="4">
    <source>
        <dbReference type="Proteomes" id="UP000011715"/>
    </source>
</evidence>
<name>A0A0C4EF06_MAGP6</name>
<reference evidence="4" key="2">
    <citation type="submission" date="2010-05" db="EMBL/GenBank/DDBJ databases">
        <title>The genome sequence of Magnaporthe poae strain ATCC 64411.</title>
        <authorList>
            <person name="Ma L.-J."/>
            <person name="Dead R."/>
            <person name="Young S."/>
            <person name="Zeng Q."/>
            <person name="Koehrsen M."/>
            <person name="Alvarado L."/>
            <person name="Berlin A."/>
            <person name="Chapman S.B."/>
            <person name="Chen Z."/>
            <person name="Freedman E."/>
            <person name="Gellesch M."/>
            <person name="Goldberg J."/>
            <person name="Griggs A."/>
            <person name="Gujja S."/>
            <person name="Heilman E.R."/>
            <person name="Heiman D."/>
            <person name="Hepburn T."/>
            <person name="Howarth C."/>
            <person name="Jen D."/>
            <person name="Larson L."/>
            <person name="Mehta T."/>
            <person name="Neiman D."/>
            <person name="Pearson M."/>
            <person name="Roberts A."/>
            <person name="Saif S."/>
            <person name="Shea T."/>
            <person name="Shenoy N."/>
            <person name="Sisk P."/>
            <person name="Stolte C."/>
            <person name="Sykes S."/>
            <person name="Walk T."/>
            <person name="White J."/>
            <person name="Yandava C."/>
            <person name="Haas B."/>
            <person name="Nusbaum C."/>
            <person name="Birren B."/>
        </authorList>
    </citation>
    <scope>NUCLEOTIDE SEQUENCE [LARGE SCALE GENOMIC DNA]</scope>
    <source>
        <strain evidence="4">ATCC 64411 / 73-15</strain>
    </source>
</reference>
<dbReference type="eggNOG" id="ENOG502T539">
    <property type="taxonomic scope" value="Eukaryota"/>
</dbReference>
<dbReference type="EMBL" id="GL876980">
    <property type="protein sequence ID" value="KLU92394.1"/>
    <property type="molecule type" value="Genomic_DNA"/>
</dbReference>
<accession>A0A0C4EF06</accession>
<dbReference type="EnsemblFungi" id="MAPG_11340T0">
    <property type="protein sequence ID" value="MAPG_11340T0"/>
    <property type="gene ID" value="MAPG_11340"/>
</dbReference>
<evidence type="ECO:0000313" key="2">
    <source>
        <dbReference type="EMBL" id="KLU92394.1"/>
    </source>
</evidence>
<keyword evidence="4" id="KW-1185">Reference proteome</keyword>
<protein>
    <submittedName>
        <fullName evidence="2 3">Uncharacterized protein</fullName>
    </submittedName>
</protein>
<reference evidence="3" key="4">
    <citation type="journal article" date="2015" name="G3 (Bethesda)">
        <title>Genome sequences of three phytopathogenic species of the Magnaporthaceae family of fungi.</title>
        <authorList>
            <person name="Okagaki L.H."/>
            <person name="Nunes C.C."/>
            <person name="Sailsbery J."/>
            <person name="Clay B."/>
            <person name="Brown D."/>
            <person name="John T."/>
            <person name="Oh Y."/>
            <person name="Young N."/>
            <person name="Fitzgerald M."/>
            <person name="Haas B.J."/>
            <person name="Zeng Q."/>
            <person name="Young S."/>
            <person name="Adiconis X."/>
            <person name="Fan L."/>
            <person name="Levin J.Z."/>
            <person name="Mitchell T.K."/>
            <person name="Okubara P.A."/>
            <person name="Farman M.L."/>
            <person name="Kohn L.M."/>
            <person name="Birren B."/>
            <person name="Ma L.-J."/>
            <person name="Dean R.A."/>
        </authorList>
    </citation>
    <scope>NUCLEOTIDE SEQUENCE</scope>
    <source>
        <strain evidence="3">ATCC 64411 / 73-15</strain>
    </source>
</reference>
<sequence length="462" mass="50262">MAPSTPVRGSGASRGNHQRFGDYGNAHGQSGSPQNNQRFHGPGNSGPQTKNHGQQPNHGGHSGSPVQRRQRQRYAKQGGKGVDYAGPTPDIYHVAPNPPPAAAAVALPKQETVKKTLVNEAKRIEILELMIKHGDDYHLKAESAFFDMIAGLVNKQPGFEGLTGPAIKTRVHNSDICKERRAPGPKRDAVSMIERTADRWAAITSRDDVNSGSAEVERLDDRTVESLVKASAGTIEAKRGVLSSPDSSRKDWQQAEVVVGLPLVLSTTPEFLTSKQMNDIIKHNRSSAALVRASQVSGQGTGITAATQKTTITNPRGGAGNGEGPSKPRAQASAAKPWAKTPVVVDLRTPSPPLLRSGDGKPNPNPNANKRQSRATREKTEDIHRRAHEEAMEMAQIVANLKRESVEEDERVNLDVPSHDETTKKSRKHSAMEEEAEDNDAPEKKKKKHKNNRKKRSEENIE</sequence>
<feature type="compositionally biased region" description="Polar residues" evidence="1">
    <location>
        <begin position="27"/>
        <end position="38"/>
    </location>
</feature>